<feature type="region of interest" description="Disordered" evidence="1">
    <location>
        <begin position="724"/>
        <end position="761"/>
    </location>
</feature>
<feature type="compositionally biased region" description="Acidic residues" evidence="1">
    <location>
        <begin position="353"/>
        <end position="363"/>
    </location>
</feature>
<feature type="region of interest" description="Disordered" evidence="1">
    <location>
        <begin position="1"/>
        <end position="68"/>
    </location>
</feature>
<dbReference type="KEGG" id="vcn:VOLCADRAFT_115649"/>
<evidence type="ECO:0000256" key="1">
    <source>
        <dbReference type="SAM" id="MobiDB-lite"/>
    </source>
</evidence>
<feature type="compositionally biased region" description="Low complexity" evidence="1">
    <location>
        <begin position="807"/>
        <end position="826"/>
    </location>
</feature>
<feature type="compositionally biased region" description="Acidic residues" evidence="1">
    <location>
        <begin position="369"/>
        <end position="380"/>
    </location>
</feature>
<feature type="compositionally biased region" description="Low complexity" evidence="1">
    <location>
        <begin position="120"/>
        <end position="130"/>
    </location>
</feature>
<feature type="region of interest" description="Disordered" evidence="1">
    <location>
        <begin position="86"/>
        <end position="105"/>
    </location>
</feature>
<feature type="compositionally biased region" description="Basic and acidic residues" evidence="1">
    <location>
        <begin position="136"/>
        <end position="145"/>
    </location>
</feature>
<accession>D8THE5</accession>
<dbReference type="AlphaFoldDB" id="D8THE5"/>
<keyword evidence="3" id="KW-1185">Reference proteome</keyword>
<feature type="region of interest" description="Disordered" evidence="1">
    <location>
        <begin position="969"/>
        <end position="990"/>
    </location>
</feature>
<dbReference type="Proteomes" id="UP000001058">
    <property type="component" value="Unassembled WGS sequence"/>
</dbReference>
<feature type="region of interest" description="Disordered" evidence="1">
    <location>
        <begin position="789"/>
        <end position="843"/>
    </location>
</feature>
<gene>
    <name evidence="2" type="primary">rlsJ</name>
    <name evidence="2" type="ORF">VOLCADRAFT_115649</name>
</gene>
<sequence length="990" mass="106637">MALLRGRANSSTGDTNAKLVDTQSTSKESSCEGANAGPKAASDEAQPVRASSKTTHPRSLPVTRHTPLTHTRVHLLQDLTANIHQPDGISSASAGNQRPQEYPSVPAITSGTAVATPEAALPPQQQPHPALNNRDSLPHSEEASERRIPYQLSSFSNLPQAHESQEPSDQGQVVTARPASAALITTANSRLEVAPVVAAKAITTPAPAVASAQPGGGGGEDQGERERSVGCSGGPADSASLDVALDAAPLQPSPLPQKRQQRLSTLLPTMSKITRGAVGLFHPQLYLSGGNCIECGNEMMSRGKFERLAGTATAKWHVSIKVLPSGVTLGKWLQQHGLPILQGRPRRRRADSVEGDDAADGPEDIAMAESEDEDGGEDVSDAVMRESRDSGEGPAARALLPAPPGEPGAPAAAIVATGPHGLPLQRYSSATVQYGFSSVPPYNCAGSSMGPSPAAAGGAILAFDGGGNGDDGDGGGGGDGRDCRSSSGAGVDGITGNALQAPAETLDAPSPPAPVCRSVTGCESRCDIGDHELVPGGTVRGNDEMRPRRSSVHSNVGLQQHQLDSDADGFAAAAATSPPVPSSMHPSASLALRPARQAPMMMTMMMRRATNIATQCEMDSMASYDPWLSDEGRAVAGGRGGSLRENLTAAVSYTDPWEPTAAAAESRASVSGIPLGQEQQQLLLLQQQQAPQVQPGPPVLSQQQQSLLLQPFGSQGRPYNHMAMQKQQQRMPPLHMRQQQQHSGYQDAADEQHRQAQQWQVLQQPSQLHQLPQLGGQQQQTLQPQLQAFPWQHQQQQRPPPLPYMSPSPLHSLQAPPQRLQPQQLQEQHHQQQHQEQQQHPSLQYRSQHYQLQQQQRLSARVHPYLRPADYRHYHHHYHHHHCQEQQQQQQQQQHNVGQMLHQEGHKPCPEAIDEWHWLHQHQHLLLQLRQQQQKQAAEVNCHVADFPEERCSRTSGAVAACPVVTRPDWAQQSKGPGTPLPPPQQWQQY</sequence>
<dbReference type="GeneID" id="9624263"/>
<proteinExistence type="predicted"/>
<feature type="region of interest" description="Disordered" evidence="1">
    <location>
        <begin position="206"/>
        <end position="236"/>
    </location>
</feature>
<dbReference type="InParanoid" id="D8THE5"/>
<feature type="region of interest" description="Disordered" evidence="1">
    <location>
        <begin position="120"/>
        <end position="145"/>
    </location>
</feature>
<name>D8THE5_VOLCA</name>
<feature type="compositionally biased region" description="Pro residues" evidence="1">
    <location>
        <begin position="979"/>
        <end position="990"/>
    </location>
</feature>
<feature type="compositionally biased region" description="Gly residues" evidence="1">
    <location>
        <begin position="467"/>
        <end position="478"/>
    </location>
</feature>
<dbReference type="OrthoDB" id="551189at2759"/>
<feature type="compositionally biased region" description="Polar residues" evidence="1">
    <location>
        <begin position="86"/>
        <end position="99"/>
    </location>
</feature>
<organism evidence="3">
    <name type="scientific">Volvox carteri f. nagariensis</name>
    <dbReference type="NCBI Taxonomy" id="3068"/>
    <lineage>
        <taxon>Eukaryota</taxon>
        <taxon>Viridiplantae</taxon>
        <taxon>Chlorophyta</taxon>
        <taxon>core chlorophytes</taxon>
        <taxon>Chlorophyceae</taxon>
        <taxon>CS clade</taxon>
        <taxon>Chlamydomonadales</taxon>
        <taxon>Volvocaceae</taxon>
        <taxon>Volvox</taxon>
    </lineage>
</organism>
<dbReference type="EMBL" id="GL378323">
    <property type="protein sequence ID" value="EFJ52698.1"/>
    <property type="molecule type" value="Genomic_DNA"/>
</dbReference>
<feature type="region of interest" description="Disordered" evidence="1">
    <location>
        <begin position="467"/>
        <end position="496"/>
    </location>
</feature>
<reference evidence="2 3" key="1">
    <citation type="journal article" date="2010" name="Science">
        <title>Genomic analysis of organismal complexity in the multicellular green alga Volvox carteri.</title>
        <authorList>
            <person name="Prochnik S.E."/>
            <person name="Umen J."/>
            <person name="Nedelcu A.M."/>
            <person name="Hallmann A."/>
            <person name="Miller S.M."/>
            <person name="Nishii I."/>
            <person name="Ferris P."/>
            <person name="Kuo A."/>
            <person name="Mitros T."/>
            <person name="Fritz-Laylin L.K."/>
            <person name="Hellsten U."/>
            <person name="Chapman J."/>
            <person name="Simakov O."/>
            <person name="Rensing S.A."/>
            <person name="Terry A."/>
            <person name="Pangilinan J."/>
            <person name="Kapitonov V."/>
            <person name="Jurka J."/>
            <person name="Salamov A."/>
            <person name="Shapiro H."/>
            <person name="Schmutz J."/>
            <person name="Grimwood J."/>
            <person name="Lindquist E."/>
            <person name="Lucas S."/>
            <person name="Grigoriev I.V."/>
            <person name="Schmitt R."/>
            <person name="Kirk D."/>
            <person name="Rokhsar D.S."/>
        </authorList>
    </citation>
    <scope>NUCLEOTIDE SEQUENCE [LARGE SCALE GENOMIC DNA]</scope>
    <source>
        <strain evidence="3">f. Nagariensis / Eve</strain>
    </source>
</reference>
<dbReference type="RefSeq" id="XP_002945703.1">
    <property type="nucleotide sequence ID" value="XM_002945657.1"/>
</dbReference>
<protein>
    <submittedName>
        <fullName evidence="2">RegA-like protein RlsJ</fullName>
    </submittedName>
</protein>
<feature type="region of interest" description="Disordered" evidence="1">
    <location>
        <begin position="343"/>
        <end position="414"/>
    </location>
</feature>
<feature type="compositionally biased region" description="Polar residues" evidence="1">
    <location>
        <begin position="8"/>
        <end position="28"/>
    </location>
</feature>
<evidence type="ECO:0000313" key="3">
    <source>
        <dbReference type="Proteomes" id="UP000001058"/>
    </source>
</evidence>
<feature type="compositionally biased region" description="Low complexity" evidence="1">
    <location>
        <begin position="834"/>
        <end position="843"/>
    </location>
</feature>
<evidence type="ECO:0000313" key="2">
    <source>
        <dbReference type="EMBL" id="EFJ52698.1"/>
    </source>
</evidence>